<gene>
    <name evidence="1" type="ORF">SAMN05444515_102254</name>
</gene>
<sequence length="40" mass="4665">MIYVRLAWNNEFHGNHAINKERKADGFQPPLRSALDAEVR</sequence>
<reference evidence="2" key="1">
    <citation type="submission" date="2016-10" db="EMBL/GenBank/DDBJ databases">
        <authorList>
            <person name="Varghese N."/>
            <person name="Submissions S."/>
        </authorList>
    </citation>
    <scope>NUCLEOTIDE SEQUENCE [LARGE SCALE GENOMIC DNA]</scope>
    <source>
        <strain evidence="2">DSM 241</strain>
    </source>
</reference>
<dbReference type="EMBL" id="FOAA01000002">
    <property type="protein sequence ID" value="SEK53198.1"/>
    <property type="molecule type" value="Genomic_DNA"/>
</dbReference>
<keyword evidence="2" id="KW-1185">Reference proteome</keyword>
<evidence type="ECO:0000313" key="2">
    <source>
        <dbReference type="Proteomes" id="UP000199256"/>
    </source>
</evidence>
<dbReference type="Proteomes" id="UP000199256">
    <property type="component" value="Unassembled WGS sequence"/>
</dbReference>
<dbReference type="AlphaFoldDB" id="A0A1H7HSP4"/>
<proteinExistence type="predicted"/>
<evidence type="ECO:0000313" key="1">
    <source>
        <dbReference type="EMBL" id="SEK53198.1"/>
    </source>
</evidence>
<name>A0A1H7HSP4_9GAMM</name>
<accession>A0A1H7HSP4</accession>
<organism evidence="1 2">
    <name type="scientific">Ectothiorhodospira marina</name>
    <dbReference type="NCBI Taxonomy" id="1396821"/>
    <lineage>
        <taxon>Bacteria</taxon>
        <taxon>Pseudomonadati</taxon>
        <taxon>Pseudomonadota</taxon>
        <taxon>Gammaproteobacteria</taxon>
        <taxon>Chromatiales</taxon>
        <taxon>Ectothiorhodospiraceae</taxon>
        <taxon>Ectothiorhodospira</taxon>
    </lineage>
</organism>
<protein>
    <submittedName>
        <fullName evidence="1">Uncharacterized protein</fullName>
    </submittedName>
</protein>